<keyword evidence="2" id="KW-0812">Transmembrane</keyword>
<comment type="similarity">
    <text evidence="1">Belongs to the saccharopine dehydrogenase family.</text>
</comment>
<dbReference type="GO" id="GO:0009247">
    <property type="term" value="P:glycolipid biosynthetic process"/>
    <property type="evidence" value="ECO:0007669"/>
    <property type="project" value="TreeGrafter"/>
</dbReference>
<dbReference type="Pfam" id="PF03435">
    <property type="entry name" value="Sacchrp_dh_NADP"/>
    <property type="match status" value="1"/>
</dbReference>
<reference evidence="4" key="1">
    <citation type="journal article" date="2023" name="BMC Genomics">
        <title>Chromosome-level genome assemblies of Cutaneotrichosporon spp. (Trichosporonales, Basidiomycota) reveal imbalanced evolution between nucleotide sequences and chromosome synteny.</title>
        <authorList>
            <person name="Kobayashi Y."/>
            <person name="Kayamori A."/>
            <person name="Aoki K."/>
            <person name="Shiwa Y."/>
            <person name="Matsutani M."/>
            <person name="Fujita N."/>
            <person name="Sugita T."/>
            <person name="Iwasaki W."/>
            <person name="Tanaka N."/>
            <person name="Takashima M."/>
        </authorList>
    </citation>
    <scope>NUCLEOTIDE SEQUENCE</scope>
    <source>
        <strain evidence="4">HIS016</strain>
    </source>
</reference>
<accession>A0AAD3YCL6</accession>
<feature type="transmembrane region" description="Helical" evidence="2">
    <location>
        <begin position="306"/>
        <end position="326"/>
    </location>
</feature>
<dbReference type="Gene3D" id="3.40.50.720">
    <property type="entry name" value="NAD(P)-binding Rossmann-like Domain"/>
    <property type="match status" value="1"/>
</dbReference>
<proteinExistence type="inferred from homology"/>
<comment type="caution">
    <text evidence="4">The sequence shown here is derived from an EMBL/GenBank/DDBJ whole genome shotgun (WGS) entry which is preliminary data.</text>
</comment>
<dbReference type="InterPro" id="IPR005097">
    <property type="entry name" value="Sacchrp_dh_NADP-bd"/>
</dbReference>
<gene>
    <name evidence="4" type="ORF">CspeluHIS016_0308770</name>
</gene>
<evidence type="ECO:0000256" key="1">
    <source>
        <dbReference type="ARBA" id="ARBA00038048"/>
    </source>
</evidence>
<dbReference type="GO" id="GO:0005886">
    <property type="term" value="C:plasma membrane"/>
    <property type="evidence" value="ECO:0007669"/>
    <property type="project" value="TreeGrafter"/>
</dbReference>
<keyword evidence="5" id="KW-1185">Reference proteome</keyword>
<dbReference type="InterPro" id="IPR036291">
    <property type="entry name" value="NAD(P)-bd_dom_sf"/>
</dbReference>
<feature type="domain" description="Saccharopine dehydrogenase NADP binding" evidence="3">
    <location>
        <begin position="23"/>
        <end position="114"/>
    </location>
</feature>
<dbReference type="SUPFAM" id="SSF51735">
    <property type="entry name" value="NAD(P)-binding Rossmann-fold domains"/>
    <property type="match status" value="1"/>
</dbReference>
<sequence>MPKSQTPTLVVYGATSYTAQHHLLPYLASHPDAPKFHLILAGRNPDKLVAVDDLLPKGEREIIAVKLSDEGGVASLCKRADVVLNLAGPYQLHNATELIKSCIQHGTHYLDLCGEINFLSRIIPKYDYAASKTGAVIIPMCGFEAAPGDLNVYHALRTLQEHAGRETTIAAVTTYNDITGTVSGGTMASVAAAAQSGDKPQGEWCLVPKSWSARQSGRPSLQLAFYPPANIPGAPKIGGWFPGSMLNVTTLRRSWFLSRLDPVVYNESPEAAEADQTKEPRHGDQVKFAEAMTHMSSIRVTSVFTAYLYGGLLLLFLGLYTSASWLRDALSAWVPQPGEGPSVEECKKGHTNLTTVSRSNDDRYAVLTKYVAPGDPGYSHTARLLAEAGLSLLLPPPKGTELPALARTGGVLTPSTGLGMVVIERMRCNGVATVDSQVVELGKNK</sequence>
<dbReference type="AlphaFoldDB" id="A0AAD3YCL6"/>
<protein>
    <recommendedName>
        <fullName evidence="3">Saccharopine dehydrogenase NADP binding domain-containing protein</fullName>
    </recommendedName>
</protein>
<dbReference type="GO" id="GO:0005739">
    <property type="term" value="C:mitochondrion"/>
    <property type="evidence" value="ECO:0007669"/>
    <property type="project" value="TreeGrafter"/>
</dbReference>
<evidence type="ECO:0000313" key="4">
    <source>
        <dbReference type="EMBL" id="GMK57037.1"/>
    </source>
</evidence>
<name>A0AAD3YCL6_9TREE</name>
<evidence type="ECO:0000259" key="3">
    <source>
        <dbReference type="Pfam" id="PF03435"/>
    </source>
</evidence>
<evidence type="ECO:0000256" key="2">
    <source>
        <dbReference type="SAM" id="Phobius"/>
    </source>
</evidence>
<dbReference type="GO" id="GO:0005811">
    <property type="term" value="C:lipid droplet"/>
    <property type="evidence" value="ECO:0007669"/>
    <property type="project" value="TreeGrafter"/>
</dbReference>
<dbReference type="Proteomes" id="UP001222932">
    <property type="component" value="Unassembled WGS sequence"/>
</dbReference>
<dbReference type="PANTHER" id="PTHR12286:SF5">
    <property type="entry name" value="SACCHAROPINE DEHYDROGENASE-LIKE OXIDOREDUCTASE"/>
    <property type="match status" value="1"/>
</dbReference>
<keyword evidence="2" id="KW-1133">Transmembrane helix</keyword>
<dbReference type="EMBL" id="BTCM01000003">
    <property type="protein sequence ID" value="GMK57037.1"/>
    <property type="molecule type" value="Genomic_DNA"/>
</dbReference>
<dbReference type="PANTHER" id="PTHR12286">
    <property type="entry name" value="SACCHAROPINE DEHYDROGENASE-LIKE OXIDOREDUCTASE"/>
    <property type="match status" value="1"/>
</dbReference>
<dbReference type="InterPro" id="IPR051276">
    <property type="entry name" value="Saccharopine_DH-like_oxidrdct"/>
</dbReference>
<organism evidence="4 5">
    <name type="scientific">Cutaneotrichosporon spelunceum</name>
    <dbReference type="NCBI Taxonomy" id="1672016"/>
    <lineage>
        <taxon>Eukaryota</taxon>
        <taxon>Fungi</taxon>
        <taxon>Dikarya</taxon>
        <taxon>Basidiomycota</taxon>
        <taxon>Agaricomycotina</taxon>
        <taxon>Tremellomycetes</taxon>
        <taxon>Trichosporonales</taxon>
        <taxon>Trichosporonaceae</taxon>
        <taxon>Cutaneotrichosporon</taxon>
    </lineage>
</organism>
<evidence type="ECO:0000313" key="5">
    <source>
        <dbReference type="Proteomes" id="UP001222932"/>
    </source>
</evidence>
<reference evidence="4" key="2">
    <citation type="submission" date="2023-06" db="EMBL/GenBank/DDBJ databases">
        <authorList>
            <person name="Kobayashi Y."/>
            <person name="Kayamori A."/>
            <person name="Aoki K."/>
            <person name="Shiwa Y."/>
            <person name="Fujita N."/>
            <person name="Sugita T."/>
            <person name="Iwasaki W."/>
            <person name="Tanaka N."/>
            <person name="Takashima M."/>
        </authorList>
    </citation>
    <scope>NUCLEOTIDE SEQUENCE</scope>
    <source>
        <strain evidence="4">HIS016</strain>
    </source>
</reference>
<keyword evidence="2" id="KW-0472">Membrane</keyword>